<dbReference type="AlphaFoldDB" id="A0A6A4PBQ9"/>
<dbReference type="PROSITE" id="PS50103">
    <property type="entry name" value="ZF_C3H1"/>
    <property type="match status" value="2"/>
</dbReference>
<evidence type="ECO:0000256" key="4">
    <source>
        <dbReference type="PROSITE-ProRule" id="PRU00723"/>
    </source>
</evidence>
<protein>
    <submittedName>
        <fullName evidence="6">Putative transcription factor C3H family</fullName>
    </submittedName>
</protein>
<dbReference type="PANTHER" id="PTHR44489">
    <property type="match status" value="1"/>
</dbReference>
<keyword evidence="3 4" id="KW-0862">Zinc</keyword>
<organism evidence="6 7">
    <name type="scientific">Lupinus albus</name>
    <name type="common">White lupine</name>
    <name type="synonym">Lupinus termis</name>
    <dbReference type="NCBI Taxonomy" id="3870"/>
    <lineage>
        <taxon>Eukaryota</taxon>
        <taxon>Viridiplantae</taxon>
        <taxon>Streptophyta</taxon>
        <taxon>Embryophyta</taxon>
        <taxon>Tracheophyta</taxon>
        <taxon>Spermatophyta</taxon>
        <taxon>Magnoliopsida</taxon>
        <taxon>eudicotyledons</taxon>
        <taxon>Gunneridae</taxon>
        <taxon>Pentapetalae</taxon>
        <taxon>rosids</taxon>
        <taxon>fabids</taxon>
        <taxon>Fabales</taxon>
        <taxon>Fabaceae</taxon>
        <taxon>Papilionoideae</taxon>
        <taxon>50 kb inversion clade</taxon>
        <taxon>genistoids sensu lato</taxon>
        <taxon>core genistoids</taxon>
        <taxon>Genisteae</taxon>
        <taxon>Lupinus</taxon>
    </lineage>
</organism>
<dbReference type="Gene3D" id="3.30.1370.210">
    <property type="match status" value="1"/>
</dbReference>
<proteinExistence type="predicted"/>
<evidence type="ECO:0000256" key="1">
    <source>
        <dbReference type="ARBA" id="ARBA00022723"/>
    </source>
</evidence>
<sequence length="144" mass="16818">MDIKSAPRNEQRFGGKQCSYWLAGRCNRNPCRFLHSVTPSTSSPYYTAQYNNKPRNAYHYTRKSHSHYSHEKPITNHKYYNSKAMIVRETNETCRDEKSVTKQSSQSLCKYWVNDNCVKGDNCHNLHSWFCGDGFSTLAKLQHL</sequence>
<dbReference type="GO" id="GO:0008270">
    <property type="term" value="F:zinc ion binding"/>
    <property type="evidence" value="ECO:0007669"/>
    <property type="project" value="UniProtKB-KW"/>
</dbReference>
<feature type="domain" description="C3H1-type" evidence="5">
    <location>
        <begin position="12"/>
        <end position="38"/>
    </location>
</feature>
<dbReference type="SUPFAM" id="SSF90229">
    <property type="entry name" value="CCCH zinc finger"/>
    <property type="match status" value="1"/>
</dbReference>
<dbReference type="InterPro" id="IPR044715">
    <property type="entry name" value="WDR86-like"/>
</dbReference>
<name>A0A6A4PBQ9_LUPAL</name>
<evidence type="ECO:0000259" key="5">
    <source>
        <dbReference type="PROSITE" id="PS50103"/>
    </source>
</evidence>
<dbReference type="OrthoDB" id="411372at2759"/>
<feature type="domain" description="C3H1-type" evidence="5">
    <location>
        <begin position="103"/>
        <end position="130"/>
    </location>
</feature>
<feature type="zinc finger region" description="C3H1-type" evidence="4">
    <location>
        <begin position="103"/>
        <end position="130"/>
    </location>
</feature>
<keyword evidence="2 4" id="KW-0863">Zinc-finger</keyword>
<dbReference type="EMBL" id="WOCE01000016">
    <property type="protein sequence ID" value="KAE9597539.1"/>
    <property type="molecule type" value="Genomic_DNA"/>
</dbReference>
<accession>A0A6A4PBQ9</accession>
<gene>
    <name evidence="6" type="ORF">Lalb_Chr16g0387611</name>
</gene>
<dbReference type="Proteomes" id="UP000447434">
    <property type="component" value="Chromosome 16"/>
</dbReference>
<comment type="caution">
    <text evidence="6">The sequence shown here is derived from an EMBL/GenBank/DDBJ whole genome shotgun (WGS) entry which is preliminary data.</text>
</comment>
<keyword evidence="7" id="KW-1185">Reference proteome</keyword>
<dbReference type="InterPro" id="IPR000571">
    <property type="entry name" value="Znf_CCCH"/>
</dbReference>
<reference evidence="7" key="1">
    <citation type="journal article" date="2020" name="Nat. Commun.">
        <title>Genome sequence of the cluster root forming white lupin.</title>
        <authorList>
            <person name="Hufnagel B."/>
            <person name="Marques A."/>
            <person name="Soriano A."/>
            <person name="Marques L."/>
            <person name="Divol F."/>
            <person name="Doumas P."/>
            <person name="Sallet E."/>
            <person name="Mancinotti D."/>
            <person name="Carrere S."/>
            <person name="Marande W."/>
            <person name="Arribat S."/>
            <person name="Keller J."/>
            <person name="Huneau C."/>
            <person name="Blein T."/>
            <person name="Aime D."/>
            <person name="Laguerre M."/>
            <person name="Taylor J."/>
            <person name="Schubert V."/>
            <person name="Nelson M."/>
            <person name="Geu-Flores F."/>
            <person name="Crespi M."/>
            <person name="Gallardo-Guerrero K."/>
            <person name="Delaux P.-M."/>
            <person name="Salse J."/>
            <person name="Berges H."/>
            <person name="Guyot R."/>
            <person name="Gouzy J."/>
            <person name="Peret B."/>
        </authorList>
    </citation>
    <scope>NUCLEOTIDE SEQUENCE [LARGE SCALE GENOMIC DNA]</scope>
    <source>
        <strain evidence="7">cv. Amiga</strain>
    </source>
</reference>
<keyword evidence="1 4" id="KW-0479">Metal-binding</keyword>
<evidence type="ECO:0000256" key="3">
    <source>
        <dbReference type="ARBA" id="ARBA00022833"/>
    </source>
</evidence>
<evidence type="ECO:0000313" key="6">
    <source>
        <dbReference type="EMBL" id="KAE9597539.1"/>
    </source>
</evidence>
<dbReference type="PANTHER" id="PTHR44489:SF14">
    <property type="entry name" value="ZINC FINGER CCCH DOMAIN-CONTAINING PROTEIN 59-RELATED"/>
    <property type="match status" value="1"/>
</dbReference>
<dbReference type="SMART" id="SM00356">
    <property type="entry name" value="ZnF_C3H1"/>
    <property type="match status" value="2"/>
</dbReference>
<feature type="zinc finger region" description="C3H1-type" evidence="4">
    <location>
        <begin position="12"/>
        <end position="38"/>
    </location>
</feature>
<evidence type="ECO:0000256" key="2">
    <source>
        <dbReference type="ARBA" id="ARBA00022771"/>
    </source>
</evidence>
<evidence type="ECO:0000313" key="7">
    <source>
        <dbReference type="Proteomes" id="UP000447434"/>
    </source>
</evidence>
<dbReference type="InterPro" id="IPR036855">
    <property type="entry name" value="Znf_CCCH_sf"/>
</dbReference>